<dbReference type="Proteomes" id="UP001305414">
    <property type="component" value="Unassembled WGS sequence"/>
</dbReference>
<sequence>MSTLSDEVFNEFKRAYEAHMLPAIIQALQQANIVGGQVHFHRRKTITVVTRDEAPPSLKNQVEQVVAARLREGVRAKIIIEFVVGHLVLG</sequence>
<evidence type="ECO:0000313" key="2">
    <source>
        <dbReference type="Proteomes" id="UP001305414"/>
    </source>
</evidence>
<keyword evidence="2" id="KW-1185">Reference proteome</keyword>
<proteinExistence type="predicted"/>
<protein>
    <submittedName>
        <fullName evidence="1">Uncharacterized protein</fullName>
    </submittedName>
</protein>
<name>A0AAN7UQ58_9PEZI</name>
<gene>
    <name evidence="1" type="ORF">RRF57_007163</name>
</gene>
<reference evidence="1 2" key="1">
    <citation type="submission" date="2023-10" db="EMBL/GenBank/DDBJ databases">
        <title>Draft genome sequence of Xylaria bambusicola isolate GMP-LS, the root and basal stem rot pathogen of sugarcane in Indonesia.</title>
        <authorList>
            <person name="Selvaraj P."/>
            <person name="Muralishankar V."/>
            <person name="Muruganantham S."/>
            <person name="Sp S."/>
            <person name="Haryani S."/>
            <person name="Lau K.J.X."/>
            <person name="Naqvi N.I."/>
        </authorList>
    </citation>
    <scope>NUCLEOTIDE SEQUENCE [LARGE SCALE GENOMIC DNA]</scope>
    <source>
        <strain evidence="1">GMP-LS</strain>
    </source>
</reference>
<accession>A0AAN7UQ58</accession>
<dbReference type="AlphaFoldDB" id="A0AAN7UQ58"/>
<organism evidence="1 2">
    <name type="scientific">Xylaria bambusicola</name>
    <dbReference type="NCBI Taxonomy" id="326684"/>
    <lineage>
        <taxon>Eukaryota</taxon>
        <taxon>Fungi</taxon>
        <taxon>Dikarya</taxon>
        <taxon>Ascomycota</taxon>
        <taxon>Pezizomycotina</taxon>
        <taxon>Sordariomycetes</taxon>
        <taxon>Xylariomycetidae</taxon>
        <taxon>Xylariales</taxon>
        <taxon>Xylariaceae</taxon>
        <taxon>Xylaria</taxon>
    </lineage>
</organism>
<dbReference type="EMBL" id="JAWHQM010000019">
    <property type="protein sequence ID" value="KAK5631449.1"/>
    <property type="molecule type" value="Genomic_DNA"/>
</dbReference>
<comment type="caution">
    <text evidence="1">The sequence shown here is derived from an EMBL/GenBank/DDBJ whole genome shotgun (WGS) entry which is preliminary data.</text>
</comment>
<evidence type="ECO:0000313" key="1">
    <source>
        <dbReference type="EMBL" id="KAK5631449.1"/>
    </source>
</evidence>